<evidence type="ECO:0000313" key="1">
    <source>
        <dbReference type="EMBL" id="KAJ9105216.1"/>
    </source>
</evidence>
<keyword evidence="2" id="KW-1185">Reference proteome</keyword>
<protein>
    <submittedName>
        <fullName evidence="1">Uncharacterized protein</fullName>
    </submittedName>
</protein>
<name>A0ACC2W1F3_9TREE</name>
<gene>
    <name evidence="1" type="ORF">QFC20_004351</name>
</gene>
<dbReference type="Proteomes" id="UP001230649">
    <property type="component" value="Unassembled WGS sequence"/>
</dbReference>
<evidence type="ECO:0000313" key="2">
    <source>
        <dbReference type="Proteomes" id="UP001230649"/>
    </source>
</evidence>
<comment type="caution">
    <text evidence="1">The sequence shown here is derived from an EMBL/GenBank/DDBJ whole genome shotgun (WGS) entry which is preliminary data.</text>
</comment>
<accession>A0ACC2W1F3</accession>
<dbReference type="EMBL" id="JASBWS010000049">
    <property type="protein sequence ID" value="KAJ9105216.1"/>
    <property type="molecule type" value="Genomic_DNA"/>
</dbReference>
<sequence length="791" mass="84063">MSFEKTVKLACKPKNAPPKSKYIDPIIGATYSDDGSVQDICRALSLRLREPNAVVVFKALLVLHSMIRTGATDNVLSFLGQQDLLRLRNVVGQSWDGYAPPQNLGYYAQYLDSRIRGYRELRHDPVRVQAENNRMTKARKLKALTVDKGLLREVKEVQKMVNANTLCKFYEDDLSDPCTVMAFRMLVKDLLVLVQAVNEGVVNLLEHYFEMAKTDAEEALGIYKAFCKQNDRVVEYLNAARRLHHIIDVPVPNLKHAPISLVKALEEYLNDPNFEQNRLEYKQNMGAADIPAAPGSSAPVAKPKSPAPAPAKTDSTPAPKPEPAPAATQQPPAQQTVNKSIQDFFDSIESEQPQQNNFMDPYAQQMGMQQGMVNPFRQSMMVPQITGYPAQPFAGNAWAQQPNGRMVAQSTGFAPQGFMPQQTGMPQGSPFMQTGMPQGSPLMQPQSTGFLQPNVAQQSNAFAQPMMPQSTGPNPFRQSMVPQSTGSPFPTSPFPNTTQNSMQPPSGGNQVNIAKPLSVQPTGSKNPFALLSDHERKPSPQPTGPSLFQLSQMKSSTMPTGGNNFDSVFGNSGNPGGGFTNEFGALTTGAMSDLASAFATGQDAKPQTSPFGNGMNAFGTGFSSSGLSSQTTGITSPPATGAFGGSSTPMQPQPTGFAGSSIKPFKPSSNFGSSLVDGLPPLPASGTGTPVGNASSNTPFNASPSSNAFGGATSPLVGQTTGFNPFSGPTVCQNQITGNAAFMNAFGTGQTTTNGGNAFGQGQGQTTATNGTGAFMSAFGTGNNSWMTAGR</sequence>
<proteinExistence type="predicted"/>
<organism evidence="1 2">
    <name type="scientific">Naganishia adeliensis</name>
    <dbReference type="NCBI Taxonomy" id="92952"/>
    <lineage>
        <taxon>Eukaryota</taxon>
        <taxon>Fungi</taxon>
        <taxon>Dikarya</taxon>
        <taxon>Basidiomycota</taxon>
        <taxon>Agaricomycotina</taxon>
        <taxon>Tremellomycetes</taxon>
        <taxon>Filobasidiales</taxon>
        <taxon>Filobasidiaceae</taxon>
        <taxon>Naganishia</taxon>
    </lineage>
</organism>
<reference evidence="1" key="1">
    <citation type="submission" date="2023-04" db="EMBL/GenBank/DDBJ databases">
        <title>Draft Genome sequencing of Naganishia species isolated from polar environments using Oxford Nanopore Technology.</title>
        <authorList>
            <person name="Leo P."/>
            <person name="Venkateswaran K."/>
        </authorList>
    </citation>
    <scope>NUCLEOTIDE SEQUENCE</scope>
    <source>
        <strain evidence="1">MNA-CCFEE 5262</strain>
    </source>
</reference>